<dbReference type="AlphaFoldDB" id="A0A1T3NWZ0"/>
<dbReference type="EMBL" id="MWQN01000001">
    <property type="protein sequence ID" value="OPC81366.1"/>
    <property type="molecule type" value="Genomic_DNA"/>
</dbReference>
<dbReference type="RefSeq" id="WP_078975666.1">
    <property type="nucleotide sequence ID" value="NZ_MWQN01000001.1"/>
</dbReference>
<evidence type="ECO:0000313" key="2">
    <source>
        <dbReference type="Proteomes" id="UP000190037"/>
    </source>
</evidence>
<reference evidence="1 2" key="1">
    <citation type="submission" date="2017-03" db="EMBL/GenBank/DDBJ databases">
        <title>Draft genome sequence of Streptomyces scabrisporus NF3, endophyte isolated from Amphipterygium adstringens.</title>
        <authorList>
            <person name="Vazquez M."/>
            <person name="Ceapa C.D."/>
            <person name="Rodriguez Luna D."/>
            <person name="Sanchez Esquivel S."/>
        </authorList>
    </citation>
    <scope>NUCLEOTIDE SEQUENCE [LARGE SCALE GENOMIC DNA]</scope>
    <source>
        <strain evidence="1 2">NF3</strain>
    </source>
</reference>
<dbReference type="STRING" id="159449.B4N89_10785"/>
<dbReference type="SUPFAM" id="SSF47598">
    <property type="entry name" value="Ribbon-helix-helix"/>
    <property type="match status" value="1"/>
</dbReference>
<comment type="caution">
    <text evidence="1">The sequence shown here is derived from an EMBL/GenBank/DDBJ whole genome shotgun (WGS) entry which is preliminary data.</text>
</comment>
<protein>
    <submittedName>
        <fullName evidence="1">Uncharacterized protein</fullName>
    </submittedName>
</protein>
<organism evidence="1 2">
    <name type="scientific">Embleya scabrispora</name>
    <dbReference type="NCBI Taxonomy" id="159449"/>
    <lineage>
        <taxon>Bacteria</taxon>
        <taxon>Bacillati</taxon>
        <taxon>Actinomycetota</taxon>
        <taxon>Actinomycetes</taxon>
        <taxon>Kitasatosporales</taxon>
        <taxon>Streptomycetaceae</taxon>
        <taxon>Embleya</taxon>
    </lineage>
</organism>
<proteinExistence type="predicted"/>
<dbReference type="InterPro" id="IPR010985">
    <property type="entry name" value="Ribbon_hlx_hlx"/>
</dbReference>
<dbReference type="GO" id="GO:0006355">
    <property type="term" value="P:regulation of DNA-templated transcription"/>
    <property type="evidence" value="ECO:0007669"/>
    <property type="project" value="InterPro"/>
</dbReference>
<evidence type="ECO:0000313" key="1">
    <source>
        <dbReference type="EMBL" id="OPC81366.1"/>
    </source>
</evidence>
<gene>
    <name evidence="1" type="ORF">B4N89_10785</name>
</gene>
<name>A0A1T3NWZ0_9ACTN</name>
<sequence>MQTTVKVDAKVRDRIARLAEQREMSMGAVIAAAIEREERAERFAAIDVAYTRLEADPDEWRSYRAEQAEWEATLADGLDDEGTR</sequence>
<dbReference type="OrthoDB" id="4735906at2"/>
<dbReference type="Proteomes" id="UP000190037">
    <property type="component" value="Unassembled WGS sequence"/>
</dbReference>
<keyword evidence="2" id="KW-1185">Reference proteome</keyword>
<accession>A0A1T3NWZ0</accession>